<dbReference type="EnsemblMetazoa" id="G32400.1">
    <property type="protein sequence ID" value="G32400.1:cds"/>
    <property type="gene ID" value="G32400"/>
</dbReference>
<reference evidence="1" key="1">
    <citation type="submission" date="2022-08" db="UniProtKB">
        <authorList>
            <consortium name="EnsemblMetazoa"/>
        </authorList>
    </citation>
    <scope>IDENTIFICATION</scope>
    <source>
        <strain evidence="1">05x7-T-G4-1.051#20</strain>
    </source>
</reference>
<dbReference type="PANTHER" id="PTHR35558:SF1">
    <property type="entry name" value="ENDONUCLEASE_EXONUCLEASE_PHOSPHATASE DOMAIN-CONTAINING PROTEIN"/>
    <property type="match status" value="1"/>
</dbReference>
<dbReference type="Proteomes" id="UP000005408">
    <property type="component" value="Unassembled WGS sequence"/>
</dbReference>
<sequence length="234" mass="25907">MGDRTISGVLREDASFIEKTQVTQRVTATIRDELTTLINNINSNSASNCQGCIRINPLGASNKDENDGLVRESRHLVNAIQHSVEAVVVDHTEKIAGKCPTGFVSTAVPTDARVSDQTKSNIWSNQYIAFSSLLSKDKQKKGKFSLQVEDGNSPGNLTIHQVENDSQSEVTLSSMHDWLTAWNRFAAIHCMKYPEQQSKLAKHLESVRDIADAKGNWKAYDTDFRMLVAQGQVS</sequence>
<name>A0A8W8MEN6_MAGGI</name>
<proteinExistence type="predicted"/>
<evidence type="ECO:0000313" key="2">
    <source>
        <dbReference type="Proteomes" id="UP000005408"/>
    </source>
</evidence>
<evidence type="ECO:0000313" key="1">
    <source>
        <dbReference type="EnsemblMetazoa" id="G32400.1:cds"/>
    </source>
</evidence>
<accession>A0A8W8MEN6</accession>
<protein>
    <submittedName>
        <fullName evidence="1">Uncharacterized protein</fullName>
    </submittedName>
</protein>
<dbReference type="PANTHER" id="PTHR35558">
    <property type="entry name" value="SGNH_HYDRO DOMAIN-CONTAINING PROTEIN"/>
    <property type="match status" value="1"/>
</dbReference>
<organism evidence="1 2">
    <name type="scientific">Magallana gigas</name>
    <name type="common">Pacific oyster</name>
    <name type="synonym">Crassostrea gigas</name>
    <dbReference type="NCBI Taxonomy" id="29159"/>
    <lineage>
        <taxon>Eukaryota</taxon>
        <taxon>Metazoa</taxon>
        <taxon>Spiralia</taxon>
        <taxon>Lophotrochozoa</taxon>
        <taxon>Mollusca</taxon>
        <taxon>Bivalvia</taxon>
        <taxon>Autobranchia</taxon>
        <taxon>Pteriomorphia</taxon>
        <taxon>Ostreida</taxon>
        <taxon>Ostreoidea</taxon>
        <taxon>Ostreidae</taxon>
        <taxon>Magallana</taxon>
    </lineage>
</organism>
<dbReference type="AlphaFoldDB" id="A0A8W8MEN6"/>
<keyword evidence="2" id="KW-1185">Reference proteome</keyword>